<accession>A0ACC0UKE6</accession>
<comment type="caution">
    <text evidence="1">The sequence shown here is derived from an EMBL/GenBank/DDBJ whole genome shotgun (WGS) entry which is preliminary data.</text>
</comment>
<evidence type="ECO:0000313" key="2">
    <source>
        <dbReference type="Proteomes" id="UP001207468"/>
    </source>
</evidence>
<organism evidence="1 2">
    <name type="scientific">Russula earlei</name>
    <dbReference type="NCBI Taxonomy" id="71964"/>
    <lineage>
        <taxon>Eukaryota</taxon>
        <taxon>Fungi</taxon>
        <taxon>Dikarya</taxon>
        <taxon>Basidiomycota</taxon>
        <taxon>Agaricomycotina</taxon>
        <taxon>Agaricomycetes</taxon>
        <taxon>Russulales</taxon>
        <taxon>Russulaceae</taxon>
        <taxon>Russula</taxon>
    </lineage>
</organism>
<keyword evidence="2" id="KW-1185">Reference proteome</keyword>
<dbReference type="EMBL" id="JAGFNK010000011">
    <property type="protein sequence ID" value="KAI9512209.1"/>
    <property type="molecule type" value="Genomic_DNA"/>
</dbReference>
<protein>
    <submittedName>
        <fullName evidence="1">Uncharacterized protein</fullName>
    </submittedName>
</protein>
<proteinExistence type="predicted"/>
<evidence type="ECO:0000313" key="1">
    <source>
        <dbReference type="EMBL" id="KAI9512209.1"/>
    </source>
</evidence>
<reference evidence="1" key="1">
    <citation type="submission" date="2021-03" db="EMBL/GenBank/DDBJ databases">
        <title>Evolutionary priming and transition to the ectomycorrhizal habit in an iconic lineage of mushroom-forming fungi: is preadaptation a requirement?</title>
        <authorList>
            <consortium name="DOE Joint Genome Institute"/>
            <person name="Looney B.P."/>
            <person name="Miyauchi S."/>
            <person name="Morin E."/>
            <person name="Drula E."/>
            <person name="Courty P.E."/>
            <person name="Chicoki N."/>
            <person name="Fauchery L."/>
            <person name="Kohler A."/>
            <person name="Kuo A."/>
            <person name="LaButti K."/>
            <person name="Pangilinan J."/>
            <person name="Lipzen A."/>
            <person name="Riley R."/>
            <person name="Andreopoulos W."/>
            <person name="He G."/>
            <person name="Johnson J."/>
            <person name="Barry K.W."/>
            <person name="Grigoriev I.V."/>
            <person name="Nagy L."/>
            <person name="Hibbett D."/>
            <person name="Henrissat B."/>
            <person name="Matheny P.B."/>
            <person name="Labbe J."/>
            <person name="Martin A.F."/>
        </authorList>
    </citation>
    <scope>NUCLEOTIDE SEQUENCE</scope>
    <source>
        <strain evidence="1">BPL698</strain>
    </source>
</reference>
<name>A0ACC0UKE6_9AGAM</name>
<dbReference type="Proteomes" id="UP001207468">
    <property type="component" value="Unassembled WGS sequence"/>
</dbReference>
<gene>
    <name evidence="1" type="ORF">F5148DRAFT_1146259</name>
</gene>
<sequence length="224" mass="23599">MGNTISAFSNHGRRGGEDMSWHLSTGLSLGWAELGVVSRAYPGLGVATGRAFVCGNVSWRLGRGGGRGRARGDAREERVGRVGNGSSLAWRRSRRCPATGSCREEGALGRGARGGFVGMSLVSAKPWVGRGGTAAWIGRTHSAAGAIAGGGEGERATGWGEAEEKGGAEEERGSDYCDPWPSGWSGRGGAKHCNFYKGEGQWERTGYEVRVTVGGRARRICPNW</sequence>